<dbReference type="EMBL" id="LJCQ01000178">
    <property type="protein sequence ID" value="KPV46820.1"/>
    <property type="molecule type" value="Genomic_DNA"/>
</dbReference>
<comment type="subcellular location">
    <subcellularLocation>
        <location evidence="1">Cell membrane</location>
        <topology evidence="1">Multi-pass membrane protein</topology>
    </subcellularLocation>
</comment>
<evidence type="ECO:0000313" key="9">
    <source>
        <dbReference type="EMBL" id="KQB34383.1"/>
    </source>
</evidence>
<evidence type="ECO:0000256" key="3">
    <source>
        <dbReference type="ARBA" id="ARBA00022692"/>
    </source>
</evidence>
<dbReference type="AlphaFoldDB" id="A0A0Q0VSH6"/>
<dbReference type="OrthoDB" id="17861at2157"/>
<feature type="transmembrane region" description="Helical" evidence="6">
    <location>
        <begin position="62"/>
        <end position="81"/>
    </location>
</feature>
<feature type="transmembrane region" description="Helical" evidence="6">
    <location>
        <begin position="168"/>
        <end position="190"/>
    </location>
</feature>
<feature type="transmembrane region" description="Helical" evidence="6">
    <location>
        <begin position="196"/>
        <end position="215"/>
    </location>
</feature>
<dbReference type="InterPro" id="IPR037185">
    <property type="entry name" value="EmrE-like"/>
</dbReference>
<feature type="transmembrane region" description="Helical" evidence="6">
    <location>
        <begin position="7"/>
        <end position="24"/>
    </location>
</feature>
<dbReference type="GeneID" id="84221787"/>
<dbReference type="PANTHER" id="PTHR32322">
    <property type="entry name" value="INNER MEMBRANE TRANSPORTER"/>
    <property type="match status" value="1"/>
</dbReference>
<evidence type="ECO:0000256" key="6">
    <source>
        <dbReference type="SAM" id="Phobius"/>
    </source>
</evidence>
<reference evidence="8 11" key="1">
    <citation type="submission" date="2015-09" db="EMBL/GenBank/DDBJ databases">
        <title>Draft genome sequence of Acidiplasma aeolicum DSM 18409.</title>
        <authorList>
            <person name="Hemp J."/>
        </authorList>
    </citation>
    <scope>NUCLEOTIDE SEQUENCE [LARGE SCALE GENOMIC DNA]</scope>
    <source>
        <strain evidence="8 11">V</strain>
    </source>
</reference>
<evidence type="ECO:0000313" key="10">
    <source>
        <dbReference type="Proteomes" id="UP000050320"/>
    </source>
</evidence>
<proteinExistence type="predicted"/>
<evidence type="ECO:0000256" key="5">
    <source>
        <dbReference type="ARBA" id="ARBA00023136"/>
    </source>
</evidence>
<feature type="domain" description="EamA" evidence="7">
    <location>
        <begin position="137"/>
        <end position="267"/>
    </location>
</feature>
<dbReference type="InterPro" id="IPR000620">
    <property type="entry name" value="EamA_dom"/>
</dbReference>
<dbReference type="EMBL" id="LKBG01000243">
    <property type="protein sequence ID" value="KQB34383.1"/>
    <property type="molecule type" value="Genomic_DNA"/>
</dbReference>
<reference evidence="9 10" key="2">
    <citation type="submission" date="2015-09" db="EMBL/GenBank/DDBJ databases">
        <title>Heavy metals and arsenic resistance mechanisms in polyextremophilic archaea of the family Ferroplasmaceae.</title>
        <authorList>
            <person name="Bulaev A.G."/>
            <person name="Kanygina A.V."/>
        </authorList>
    </citation>
    <scope>NUCLEOTIDE SEQUENCE [LARGE SCALE GENOMIC DNA]</scope>
    <source>
        <strain evidence="9 10">VT</strain>
    </source>
</reference>
<accession>A0A0Q0VSH6</accession>
<feature type="transmembrane region" description="Helical" evidence="6">
    <location>
        <begin position="30"/>
        <end position="50"/>
    </location>
</feature>
<dbReference type="PROSITE" id="PS00576">
    <property type="entry name" value="GRAM_NEG_PORIN"/>
    <property type="match status" value="1"/>
</dbReference>
<evidence type="ECO:0000256" key="1">
    <source>
        <dbReference type="ARBA" id="ARBA00004651"/>
    </source>
</evidence>
<keyword evidence="10" id="KW-1185">Reference proteome</keyword>
<feature type="transmembrane region" description="Helical" evidence="6">
    <location>
        <begin position="227"/>
        <end position="246"/>
    </location>
</feature>
<organism evidence="9 10">
    <name type="scientific">Acidiplasma aeolicum</name>
    <dbReference type="NCBI Taxonomy" id="507754"/>
    <lineage>
        <taxon>Archaea</taxon>
        <taxon>Methanobacteriati</taxon>
        <taxon>Thermoplasmatota</taxon>
        <taxon>Thermoplasmata</taxon>
        <taxon>Thermoplasmatales</taxon>
        <taxon>Ferroplasmaceae</taxon>
        <taxon>Acidiplasma</taxon>
    </lineage>
</organism>
<feature type="transmembrane region" description="Helical" evidence="6">
    <location>
        <begin position="114"/>
        <end position="131"/>
    </location>
</feature>
<feature type="transmembrane region" description="Helical" evidence="6">
    <location>
        <begin position="87"/>
        <end position="107"/>
    </location>
</feature>
<dbReference type="PANTHER" id="PTHR32322:SF18">
    <property type="entry name" value="S-ADENOSYLMETHIONINE_S-ADENOSYLHOMOCYSTEINE TRANSPORTER"/>
    <property type="match status" value="1"/>
</dbReference>
<evidence type="ECO:0000313" key="11">
    <source>
        <dbReference type="Proteomes" id="UP000050515"/>
    </source>
</evidence>
<dbReference type="InterPro" id="IPR013793">
    <property type="entry name" value="Porin_Gram-ve_CS"/>
</dbReference>
<protein>
    <submittedName>
        <fullName evidence="9">Transporter</fullName>
    </submittedName>
</protein>
<dbReference type="PATRIC" id="fig|507754.4.peg.272"/>
<dbReference type="RefSeq" id="WP_048100792.1">
    <property type="nucleotide sequence ID" value="NZ_JBBYJF010000015.1"/>
</dbReference>
<evidence type="ECO:0000259" key="7">
    <source>
        <dbReference type="Pfam" id="PF00892"/>
    </source>
</evidence>
<keyword evidence="3 6" id="KW-0812">Transmembrane</keyword>
<feature type="domain" description="EamA" evidence="7">
    <location>
        <begin position="5"/>
        <end position="130"/>
    </location>
</feature>
<keyword evidence="2" id="KW-1003">Cell membrane</keyword>
<gene>
    <name evidence="9" type="ORF">AOG54_05045</name>
    <name evidence="8" type="ORF">SE19_03825</name>
</gene>
<dbReference type="Pfam" id="PF00892">
    <property type="entry name" value="EamA"/>
    <property type="match status" value="2"/>
</dbReference>
<feature type="transmembrane region" description="Helical" evidence="6">
    <location>
        <begin position="252"/>
        <end position="269"/>
    </location>
</feature>
<dbReference type="SUPFAM" id="SSF103481">
    <property type="entry name" value="Multidrug resistance efflux transporter EmrE"/>
    <property type="match status" value="2"/>
</dbReference>
<dbReference type="GO" id="GO:0005886">
    <property type="term" value="C:plasma membrane"/>
    <property type="evidence" value="ECO:0007669"/>
    <property type="project" value="UniProtKB-SubCell"/>
</dbReference>
<sequence>MQNFSGIKFLIPLVVIWGFTYPFTKEISVYVSPLIISCSRIGISTIFFLFMARGYVFGKKEMIAGLLNIFAFLTLLNLGISESNNPGLASVMIYTQPIFVIIFEMLLGYRPARRIILGIIIAFAGVSLSITSVKFDIGIIIALIAAIFWAGGTVFYSRNLKNANVLKLNAFMALISFPFSISITPFDFYFKFSLKVIFFILILAILAQVFGYYLWFNTVKTLGSVRASAGVLLVPVFAFIFTFIMLDVKPGILQIGGSTITLIGVFTALRPPK</sequence>
<evidence type="ECO:0000256" key="2">
    <source>
        <dbReference type="ARBA" id="ARBA00022475"/>
    </source>
</evidence>
<name>A0A0Q0VSH6_9ARCH</name>
<comment type="caution">
    <text evidence="9">The sequence shown here is derived from an EMBL/GenBank/DDBJ whole genome shotgun (WGS) entry which is preliminary data.</text>
</comment>
<dbReference type="Proteomes" id="UP000050515">
    <property type="component" value="Unassembled WGS sequence"/>
</dbReference>
<dbReference type="InterPro" id="IPR050638">
    <property type="entry name" value="AA-Vitamin_Transporters"/>
</dbReference>
<evidence type="ECO:0000313" key="8">
    <source>
        <dbReference type="EMBL" id="KPV46820.1"/>
    </source>
</evidence>
<dbReference type="Proteomes" id="UP000050320">
    <property type="component" value="Unassembled WGS sequence"/>
</dbReference>
<feature type="transmembrane region" description="Helical" evidence="6">
    <location>
        <begin position="137"/>
        <end position="156"/>
    </location>
</feature>
<keyword evidence="5 6" id="KW-0472">Membrane</keyword>
<evidence type="ECO:0000256" key="4">
    <source>
        <dbReference type="ARBA" id="ARBA00022989"/>
    </source>
</evidence>
<keyword evidence="4 6" id="KW-1133">Transmembrane helix</keyword>